<comment type="caution">
    <text evidence="2">The sequence shown here is derived from an EMBL/GenBank/DDBJ whole genome shotgun (WGS) entry which is preliminary data.</text>
</comment>
<feature type="compositionally biased region" description="Basic and acidic residues" evidence="1">
    <location>
        <begin position="24"/>
        <end position="45"/>
    </location>
</feature>
<gene>
    <name evidence="2" type="ORF">THAOC_07455</name>
</gene>
<feature type="compositionally biased region" description="Polar residues" evidence="1">
    <location>
        <begin position="300"/>
        <end position="315"/>
    </location>
</feature>
<feature type="compositionally biased region" description="Basic and acidic residues" evidence="1">
    <location>
        <begin position="370"/>
        <end position="428"/>
    </location>
</feature>
<feature type="compositionally biased region" description="Basic and acidic residues" evidence="1">
    <location>
        <begin position="496"/>
        <end position="505"/>
    </location>
</feature>
<feature type="region of interest" description="Disordered" evidence="1">
    <location>
        <begin position="550"/>
        <end position="572"/>
    </location>
</feature>
<feature type="compositionally biased region" description="Polar residues" evidence="1">
    <location>
        <begin position="510"/>
        <end position="519"/>
    </location>
</feature>
<reference evidence="2 3" key="1">
    <citation type="journal article" date="2012" name="Genome Biol.">
        <title>Genome and low-iron response of an oceanic diatom adapted to chronic iron limitation.</title>
        <authorList>
            <person name="Lommer M."/>
            <person name="Specht M."/>
            <person name="Roy A.S."/>
            <person name="Kraemer L."/>
            <person name="Andreson R."/>
            <person name="Gutowska M.A."/>
            <person name="Wolf J."/>
            <person name="Bergner S.V."/>
            <person name="Schilhabel M.B."/>
            <person name="Klostermeier U.C."/>
            <person name="Beiko R.G."/>
            <person name="Rosenstiel P."/>
            <person name="Hippler M."/>
            <person name="Laroche J."/>
        </authorList>
    </citation>
    <scope>NUCLEOTIDE SEQUENCE [LARGE SCALE GENOMIC DNA]</scope>
    <source>
        <strain evidence="2 3">CCMP1005</strain>
    </source>
</reference>
<feature type="compositionally biased region" description="Basic and acidic residues" evidence="1">
    <location>
        <begin position="97"/>
        <end position="121"/>
    </location>
</feature>
<feature type="compositionally biased region" description="Basic and acidic residues" evidence="1">
    <location>
        <begin position="190"/>
        <end position="242"/>
    </location>
</feature>
<proteinExistence type="predicted"/>
<accession>K0T1U1</accession>
<evidence type="ECO:0000313" key="2">
    <source>
        <dbReference type="EMBL" id="EJK71134.1"/>
    </source>
</evidence>
<organism evidence="2 3">
    <name type="scientific">Thalassiosira oceanica</name>
    <name type="common">Marine diatom</name>
    <dbReference type="NCBI Taxonomy" id="159749"/>
    <lineage>
        <taxon>Eukaryota</taxon>
        <taxon>Sar</taxon>
        <taxon>Stramenopiles</taxon>
        <taxon>Ochrophyta</taxon>
        <taxon>Bacillariophyta</taxon>
        <taxon>Coscinodiscophyceae</taxon>
        <taxon>Thalassiosirophycidae</taxon>
        <taxon>Thalassiosirales</taxon>
        <taxon>Thalassiosiraceae</taxon>
        <taxon>Thalassiosira</taxon>
    </lineage>
</organism>
<evidence type="ECO:0000313" key="3">
    <source>
        <dbReference type="Proteomes" id="UP000266841"/>
    </source>
</evidence>
<dbReference type="OMA" id="CYAPTEY"/>
<dbReference type="AlphaFoldDB" id="K0T1U1"/>
<feature type="region of interest" description="Disordered" evidence="1">
    <location>
        <begin position="15"/>
        <end position="519"/>
    </location>
</feature>
<dbReference type="Proteomes" id="UP000266841">
    <property type="component" value="Unassembled WGS sequence"/>
</dbReference>
<feature type="compositionally biased region" description="Basic and acidic residues" evidence="1">
    <location>
        <begin position="349"/>
        <end position="360"/>
    </location>
</feature>
<keyword evidence="3" id="KW-1185">Reference proteome</keyword>
<dbReference type="EMBL" id="AGNL01007595">
    <property type="protein sequence ID" value="EJK71134.1"/>
    <property type="molecule type" value="Genomic_DNA"/>
</dbReference>
<protein>
    <submittedName>
        <fullName evidence="2">Uncharacterized protein</fullName>
    </submittedName>
</protein>
<feature type="compositionally biased region" description="Basic and acidic residues" evidence="1">
    <location>
        <begin position="253"/>
        <end position="262"/>
    </location>
</feature>
<name>K0T1U1_THAOC</name>
<feature type="compositionally biased region" description="Basic and acidic residues" evidence="1">
    <location>
        <begin position="435"/>
        <end position="472"/>
    </location>
</feature>
<evidence type="ECO:0000256" key="1">
    <source>
        <dbReference type="SAM" id="MobiDB-lite"/>
    </source>
</evidence>
<sequence length="572" mass="62998">MVKAAPPMATIVIDPQIKSGQARNDADVLKQQKQDLRHLSGERSLQKKLRKGSTPHLSTKRSSSEDNEGDDPSNSGRKGKAKSSSGGQKVSRPRSKSSQDRTEPAGEEETWPRSKKQEQPTRKSACGTGAPQNSKVAKAPTKTDNDGHKMSNKKTHPTSGAELPSAPKTKQSNDAEPPRKSATYTRKVSRRESVGVTDGDKSSRPKDVDRSAAADESYRDGSKSRTKTERPKQRENRARNESSDADVAMRNGDVSRNDEAKKSPNLMKRTKSLGSSPPSSPLRNQRERLASQHALRRKSSTASAGSRNRIVSSVPESAAGGLDFQLKNSTRRKQVCRKSAVEEGPNAAKETKQESGDGKANHGSKSLRPPGEDDNVRRSRRRQDIIDNCDKKEKDPGLRRKQSAEAKPRETPRAAKALDKPPTRDDKVVNTSKSETTRKDNSESVQSDRGRSRHADKPPKATKDSKKADNKKSRNVRIARSTSPERRGKGGAGIGAERRNINERIKRSRSVSPHGTKIPSTFSVYRNEFLEEMANMSFYPPTVVGDVARTRHRAEHTSGTPLPLKKEKNRDS</sequence>